<organism evidence="1 2">
    <name type="scientific">Nemania bipapillata</name>
    <dbReference type="NCBI Taxonomy" id="110536"/>
    <lineage>
        <taxon>Eukaryota</taxon>
        <taxon>Fungi</taxon>
        <taxon>Dikarya</taxon>
        <taxon>Ascomycota</taxon>
        <taxon>Pezizomycotina</taxon>
        <taxon>Sordariomycetes</taxon>
        <taxon>Xylariomycetidae</taxon>
        <taxon>Xylariales</taxon>
        <taxon>Xylariaceae</taxon>
        <taxon>Nemania</taxon>
    </lineage>
</organism>
<comment type="caution">
    <text evidence="1">The sequence shown here is derived from an EMBL/GenBank/DDBJ whole genome shotgun (WGS) entry which is preliminary data.</text>
</comment>
<reference evidence="1" key="1">
    <citation type="submission" date="2022-11" db="EMBL/GenBank/DDBJ databases">
        <title>Genome Sequence of Nemania bipapillata.</title>
        <authorList>
            <person name="Buettner E."/>
        </authorList>
    </citation>
    <scope>NUCLEOTIDE SEQUENCE</scope>
    <source>
        <strain evidence="1">CP14</strain>
    </source>
</reference>
<sequence length="129" mass="13464">MALQLVAGHAFNNLGLANILPARDLTNAGANMGAVQARADVDTVHLFIDSTDAEITSYGYAASVVNACESYTVYAVQCTAGDSEVCGTAGVVCASLPIPPFPFPIPTPYPQSQTQTPPRTNISPPRSPR</sequence>
<evidence type="ECO:0000313" key="2">
    <source>
        <dbReference type="Proteomes" id="UP001153334"/>
    </source>
</evidence>
<keyword evidence="2" id="KW-1185">Reference proteome</keyword>
<dbReference type="Proteomes" id="UP001153334">
    <property type="component" value="Unassembled WGS sequence"/>
</dbReference>
<protein>
    <submittedName>
        <fullName evidence="1">Uncharacterized protein</fullName>
    </submittedName>
</protein>
<dbReference type="EMBL" id="JAPESX010002571">
    <property type="protein sequence ID" value="KAJ8107287.1"/>
    <property type="molecule type" value="Genomic_DNA"/>
</dbReference>
<name>A0ACC2HW06_9PEZI</name>
<gene>
    <name evidence="1" type="ORF">ONZ43_g6780</name>
</gene>
<proteinExistence type="predicted"/>
<accession>A0ACC2HW06</accession>
<evidence type="ECO:0000313" key="1">
    <source>
        <dbReference type="EMBL" id="KAJ8107287.1"/>
    </source>
</evidence>